<proteinExistence type="predicted"/>
<sequence>MTDTQEIRSALSYIPPIDRDEWVRMAMAVKSELGEAGFDIWNDWSQRDERSYRANDARAVWKSVKAYGGTTIRTLFAAAIRNGWEPSQRTIVERPALPRRKTQEDIEEARRDREQRAAAARTAQDIISKCQVGRHPYLVAKGLPQEERLLDYDGRLVIPMRSVLDYRQITSLQWIASDGTKKFLPKGTTKGSAFMIGSGSETWFVEGFATGLSVHAALKLLYRTVRVCVCFSAGNLAHVAGLLRGPRYVVADNDESDTGRKCAVSTGLPWVMPPTVGDDANDMHMRSGLPALAHLLRGMVM</sequence>
<accession>A0A261S325</accession>
<keyword evidence="3" id="KW-1185">Reference proteome</keyword>
<name>A0A261S325_9BORD</name>
<reference evidence="3" key="1">
    <citation type="submission" date="2017-05" db="EMBL/GenBank/DDBJ databases">
        <title>Complete and WGS of Bordetella genogroups.</title>
        <authorList>
            <person name="Spilker T."/>
            <person name="Lipuma J."/>
        </authorList>
    </citation>
    <scope>NUCLEOTIDE SEQUENCE [LARGE SCALE GENOMIC DNA]</scope>
    <source>
        <strain evidence="3">AU16122</strain>
    </source>
</reference>
<feature type="domain" description="Primase C-terminal 2" evidence="1">
    <location>
        <begin position="7"/>
        <end position="79"/>
    </location>
</feature>
<dbReference type="RefSeq" id="WP_094856155.1">
    <property type="nucleotide sequence ID" value="NZ_NEVM01000005.1"/>
</dbReference>
<dbReference type="Proteomes" id="UP000216020">
    <property type="component" value="Unassembled WGS sequence"/>
</dbReference>
<protein>
    <recommendedName>
        <fullName evidence="1">Primase C-terminal 2 domain-containing protein</fullName>
    </recommendedName>
</protein>
<dbReference type="EMBL" id="NEVM01000005">
    <property type="protein sequence ID" value="OZI31749.1"/>
    <property type="molecule type" value="Genomic_DNA"/>
</dbReference>
<dbReference type="InterPro" id="IPR014819">
    <property type="entry name" value="PriCT_2"/>
</dbReference>
<evidence type="ECO:0000259" key="1">
    <source>
        <dbReference type="Pfam" id="PF08707"/>
    </source>
</evidence>
<dbReference type="Pfam" id="PF08707">
    <property type="entry name" value="PriCT_2"/>
    <property type="match status" value="1"/>
</dbReference>
<dbReference type="GO" id="GO:0016817">
    <property type="term" value="F:hydrolase activity, acting on acid anhydrides"/>
    <property type="evidence" value="ECO:0007669"/>
    <property type="project" value="InterPro"/>
</dbReference>
<gene>
    <name evidence="2" type="ORF">CAL29_28165</name>
</gene>
<evidence type="ECO:0000313" key="3">
    <source>
        <dbReference type="Proteomes" id="UP000216020"/>
    </source>
</evidence>
<dbReference type="OrthoDB" id="8854726at2"/>
<comment type="caution">
    <text evidence="2">The sequence shown here is derived from an EMBL/GenBank/DDBJ whole genome shotgun (WGS) entry which is preliminary data.</text>
</comment>
<organism evidence="2 3">
    <name type="scientific">Bordetella genomosp. 10</name>
    <dbReference type="NCBI Taxonomy" id="1416804"/>
    <lineage>
        <taxon>Bacteria</taxon>
        <taxon>Pseudomonadati</taxon>
        <taxon>Pseudomonadota</taxon>
        <taxon>Betaproteobacteria</taxon>
        <taxon>Burkholderiales</taxon>
        <taxon>Alcaligenaceae</taxon>
        <taxon>Bordetella</taxon>
    </lineage>
</organism>
<dbReference type="AlphaFoldDB" id="A0A261S325"/>
<evidence type="ECO:0000313" key="2">
    <source>
        <dbReference type="EMBL" id="OZI31749.1"/>
    </source>
</evidence>